<keyword evidence="3" id="KW-1185">Reference proteome</keyword>
<name>A0A9E7GS70_9LILI</name>
<feature type="region of interest" description="Disordered" evidence="1">
    <location>
        <begin position="1"/>
        <end position="51"/>
    </location>
</feature>
<organism evidence="2 3">
    <name type="scientific">Musa troglodytarum</name>
    <name type="common">fe'i banana</name>
    <dbReference type="NCBI Taxonomy" id="320322"/>
    <lineage>
        <taxon>Eukaryota</taxon>
        <taxon>Viridiplantae</taxon>
        <taxon>Streptophyta</taxon>
        <taxon>Embryophyta</taxon>
        <taxon>Tracheophyta</taxon>
        <taxon>Spermatophyta</taxon>
        <taxon>Magnoliopsida</taxon>
        <taxon>Liliopsida</taxon>
        <taxon>Zingiberales</taxon>
        <taxon>Musaceae</taxon>
        <taxon>Musa</taxon>
    </lineage>
</organism>
<reference evidence="2" key="1">
    <citation type="submission" date="2022-05" db="EMBL/GenBank/DDBJ databases">
        <title>The Musa troglodytarum L. genome provides insights into the mechanism of non-climacteric behaviour and enrichment of carotenoids.</title>
        <authorList>
            <person name="Wang J."/>
        </authorList>
    </citation>
    <scope>NUCLEOTIDE SEQUENCE</scope>
    <source>
        <tissue evidence="2">Leaf</tissue>
    </source>
</reference>
<sequence>MERRTNAPAHFSSSETPPCLPPPRPGGATRLETAASAPARRRDVGVAKPETKRPTALWAPASARYVGEGVGRLRGCRLLEVRPLQGHTLLSSTTIPEWRVQSKLVSFSALIIKLGSSMALVTFKTKAERLHKNPDKMEASLSANISEFDAARNYIRLTEDMKPEKLLATRAKAKTTADRDAPFLL</sequence>
<dbReference type="Proteomes" id="UP001055439">
    <property type="component" value="Chromosome 7"/>
</dbReference>
<proteinExistence type="predicted"/>
<gene>
    <name evidence="2" type="ORF">MUK42_37523</name>
</gene>
<protein>
    <submittedName>
        <fullName evidence="2">Uncharacterized protein</fullName>
    </submittedName>
</protein>
<accession>A0A9E7GS70</accession>
<feature type="compositionally biased region" description="Basic and acidic residues" evidence="1">
    <location>
        <begin position="40"/>
        <end position="51"/>
    </location>
</feature>
<dbReference type="AlphaFoldDB" id="A0A9E7GS70"/>
<evidence type="ECO:0000256" key="1">
    <source>
        <dbReference type="SAM" id="MobiDB-lite"/>
    </source>
</evidence>
<evidence type="ECO:0000313" key="2">
    <source>
        <dbReference type="EMBL" id="URE17417.1"/>
    </source>
</evidence>
<dbReference type="EMBL" id="CP097509">
    <property type="protein sequence ID" value="URE17417.1"/>
    <property type="molecule type" value="Genomic_DNA"/>
</dbReference>
<feature type="non-terminal residue" evidence="2">
    <location>
        <position position="185"/>
    </location>
</feature>
<evidence type="ECO:0000313" key="3">
    <source>
        <dbReference type="Proteomes" id="UP001055439"/>
    </source>
</evidence>